<dbReference type="Pfam" id="PF13487">
    <property type="entry name" value="HD_5"/>
    <property type="match status" value="1"/>
</dbReference>
<dbReference type="SMART" id="SM00471">
    <property type="entry name" value="HDc"/>
    <property type="match status" value="1"/>
</dbReference>
<sequence length="378" mass="42657">MANASEQRFIDPYQQLAQPLSFGDRLQHLYRVLREQYSGIDRLSLALYQPDSDQLSTFTCAGDDASPLTGYSVLLDAVPSLKVLADNPLVRVVGDMREFRSDELSTHTAALLGQGYRSSLTMPLTVEGHFLGMLFLNARTIDYFSAPMAAYCTLWGHLVGQTLAQEQETLRRLHALARWALDVSGVRCIESDDHMQRMAAYTRLIARQLQSSQPLSDSWIEYLTLFAPLHDIGKISVPDRILHKPGSLTAEEFDEMKRHVSGGKTLLEKAIRRFDLGRIEHIDMLMNIIQYHHEKLDGSGYLGLNGTHEIPLEARIVAVADILDALLNARCYKQAWEEDAVWQELKRLSGRQLDPDCVAAVLDNKAAIQDIQQRWPAR</sequence>
<dbReference type="PROSITE" id="PS51832">
    <property type="entry name" value="HD_GYP"/>
    <property type="match status" value="1"/>
</dbReference>
<dbReference type="SUPFAM" id="SSF109604">
    <property type="entry name" value="HD-domain/PDEase-like"/>
    <property type="match status" value="1"/>
</dbReference>
<dbReference type="RefSeq" id="WP_416206417.1">
    <property type="nucleotide sequence ID" value="NZ_JBBKTX010000016.1"/>
</dbReference>
<reference evidence="2 3" key="1">
    <citation type="submission" date="2024-03" db="EMBL/GenBank/DDBJ databases">
        <title>High-quality draft genome sequence of Oceanobacter sp. wDCs-4.</title>
        <authorList>
            <person name="Dong C."/>
        </authorList>
    </citation>
    <scope>NUCLEOTIDE SEQUENCE [LARGE SCALE GENOMIC DNA]</scope>
    <source>
        <strain evidence="3">wDCs-4</strain>
    </source>
</reference>
<dbReference type="InterPro" id="IPR003607">
    <property type="entry name" value="HD/PDEase_dom"/>
</dbReference>
<dbReference type="Gene3D" id="3.30.450.40">
    <property type="match status" value="1"/>
</dbReference>
<dbReference type="SUPFAM" id="SSF55781">
    <property type="entry name" value="GAF domain-like"/>
    <property type="match status" value="1"/>
</dbReference>
<comment type="caution">
    <text evidence="2">The sequence shown here is derived from an EMBL/GenBank/DDBJ whole genome shotgun (WGS) entry which is preliminary data.</text>
</comment>
<accession>A0ABW8NL56</accession>
<organism evidence="2 3">
    <name type="scientific">Oceanobacter antarcticus</name>
    <dbReference type="NCBI Taxonomy" id="3133425"/>
    <lineage>
        <taxon>Bacteria</taxon>
        <taxon>Pseudomonadati</taxon>
        <taxon>Pseudomonadota</taxon>
        <taxon>Gammaproteobacteria</taxon>
        <taxon>Oceanospirillales</taxon>
        <taxon>Oceanospirillaceae</taxon>
        <taxon>Oceanobacter</taxon>
    </lineage>
</organism>
<keyword evidence="3" id="KW-1185">Reference proteome</keyword>
<feature type="domain" description="HD-GYP" evidence="1">
    <location>
        <begin position="169"/>
        <end position="377"/>
    </location>
</feature>
<dbReference type="PANTHER" id="PTHR45228:SF1">
    <property type="entry name" value="CYCLIC DI-GMP PHOSPHODIESTERASE TM_0186"/>
    <property type="match status" value="1"/>
</dbReference>
<dbReference type="Proteomes" id="UP001620597">
    <property type="component" value="Unassembled WGS sequence"/>
</dbReference>
<evidence type="ECO:0000259" key="1">
    <source>
        <dbReference type="PROSITE" id="PS51832"/>
    </source>
</evidence>
<protein>
    <submittedName>
        <fullName evidence="2">HD domain-containing phosphohydrolase</fullName>
    </submittedName>
</protein>
<dbReference type="InterPro" id="IPR029016">
    <property type="entry name" value="GAF-like_dom_sf"/>
</dbReference>
<dbReference type="InterPro" id="IPR052020">
    <property type="entry name" value="Cyclic_di-GMP/3'3'-cGAMP_PDE"/>
</dbReference>
<dbReference type="InterPro" id="IPR037522">
    <property type="entry name" value="HD_GYP_dom"/>
</dbReference>
<gene>
    <name evidence="2" type="ORF">WG929_13220</name>
</gene>
<evidence type="ECO:0000313" key="3">
    <source>
        <dbReference type="Proteomes" id="UP001620597"/>
    </source>
</evidence>
<proteinExistence type="predicted"/>
<dbReference type="PANTHER" id="PTHR45228">
    <property type="entry name" value="CYCLIC DI-GMP PHOSPHODIESTERASE TM_0186-RELATED"/>
    <property type="match status" value="1"/>
</dbReference>
<evidence type="ECO:0000313" key="2">
    <source>
        <dbReference type="EMBL" id="MFK4753370.1"/>
    </source>
</evidence>
<dbReference type="Gene3D" id="1.10.3210.10">
    <property type="entry name" value="Hypothetical protein af1432"/>
    <property type="match status" value="1"/>
</dbReference>
<dbReference type="CDD" id="cd00077">
    <property type="entry name" value="HDc"/>
    <property type="match status" value="1"/>
</dbReference>
<dbReference type="EMBL" id="JBBKTX010000016">
    <property type="protein sequence ID" value="MFK4753370.1"/>
    <property type="molecule type" value="Genomic_DNA"/>
</dbReference>
<name>A0ABW8NL56_9GAMM</name>